<dbReference type="InterPro" id="IPR002293">
    <property type="entry name" value="AA/rel_permease1"/>
</dbReference>
<gene>
    <name evidence="6" type="ORF">HJG54_32450</name>
</gene>
<evidence type="ECO:0000256" key="4">
    <source>
        <dbReference type="ARBA" id="ARBA00023136"/>
    </source>
</evidence>
<dbReference type="PIRSF" id="PIRSF006060">
    <property type="entry name" value="AA_transporter"/>
    <property type="match status" value="1"/>
</dbReference>
<organism evidence="6">
    <name type="scientific">Leptolyngbya sp. NK1-12</name>
    <dbReference type="NCBI Taxonomy" id="2547451"/>
    <lineage>
        <taxon>Bacteria</taxon>
        <taxon>Bacillati</taxon>
        <taxon>Cyanobacteriota</taxon>
        <taxon>Cyanophyceae</taxon>
        <taxon>Leptolyngbyales</taxon>
        <taxon>Leptolyngbyaceae</taxon>
        <taxon>Leptolyngbya group</taxon>
        <taxon>Leptolyngbya</taxon>
    </lineage>
</organism>
<evidence type="ECO:0000256" key="5">
    <source>
        <dbReference type="SAM" id="Phobius"/>
    </source>
</evidence>
<feature type="transmembrane region" description="Helical" evidence="5">
    <location>
        <begin position="172"/>
        <end position="193"/>
    </location>
</feature>
<name>A0AA96WQQ0_9CYAN</name>
<feature type="transmembrane region" description="Helical" evidence="5">
    <location>
        <begin position="139"/>
        <end position="160"/>
    </location>
</feature>
<comment type="subcellular location">
    <subcellularLocation>
        <location evidence="1">Membrane</location>
        <topology evidence="1">Multi-pass membrane protein</topology>
    </subcellularLocation>
</comment>
<feature type="transmembrane region" description="Helical" evidence="5">
    <location>
        <begin position="239"/>
        <end position="259"/>
    </location>
</feature>
<feature type="transmembrane region" description="Helical" evidence="5">
    <location>
        <begin position="424"/>
        <end position="442"/>
    </location>
</feature>
<feature type="transmembrane region" description="Helical" evidence="5">
    <location>
        <begin position="21"/>
        <end position="40"/>
    </location>
</feature>
<feature type="transmembrane region" description="Helical" evidence="5">
    <location>
        <begin position="285"/>
        <end position="306"/>
    </location>
</feature>
<feature type="transmembrane region" description="Helical" evidence="5">
    <location>
        <begin position="205"/>
        <end position="227"/>
    </location>
</feature>
<evidence type="ECO:0000256" key="2">
    <source>
        <dbReference type="ARBA" id="ARBA00022692"/>
    </source>
</evidence>
<dbReference type="PANTHER" id="PTHR11785:SF512">
    <property type="entry name" value="SOBREMESA, ISOFORM B"/>
    <property type="match status" value="1"/>
</dbReference>
<evidence type="ECO:0000256" key="1">
    <source>
        <dbReference type="ARBA" id="ARBA00004141"/>
    </source>
</evidence>
<dbReference type="EMBL" id="CP053587">
    <property type="protein sequence ID" value="WNZ27576.1"/>
    <property type="molecule type" value="Genomic_DNA"/>
</dbReference>
<keyword evidence="3 5" id="KW-1133">Transmembrane helix</keyword>
<keyword evidence="2 5" id="KW-0812">Transmembrane</keyword>
<dbReference type="InterPro" id="IPR050598">
    <property type="entry name" value="AminoAcid_Transporter"/>
</dbReference>
<dbReference type="PANTHER" id="PTHR11785">
    <property type="entry name" value="AMINO ACID TRANSPORTER"/>
    <property type="match status" value="1"/>
</dbReference>
<feature type="transmembrane region" description="Helical" evidence="5">
    <location>
        <begin position="102"/>
        <end position="127"/>
    </location>
</feature>
<dbReference type="AlphaFoldDB" id="A0AA96WQQ0"/>
<dbReference type="Pfam" id="PF13520">
    <property type="entry name" value="AA_permease_2"/>
    <property type="match status" value="1"/>
</dbReference>
<feature type="transmembrane region" description="Helical" evidence="5">
    <location>
        <begin position="369"/>
        <end position="388"/>
    </location>
</feature>
<dbReference type="Gene3D" id="1.20.1740.10">
    <property type="entry name" value="Amino acid/polyamine transporter I"/>
    <property type="match status" value="1"/>
</dbReference>
<keyword evidence="4 5" id="KW-0472">Membrane</keyword>
<dbReference type="GO" id="GO:0015179">
    <property type="term" value="F:L-amino acid transmembrane transporter activity"/>
    <property type="evidence" value="ECO:0007669"/>
    <property type="project" value="TreeGrafter"/>
</dbReference>
<evidence type="ECO:0000313" key="6">
    <source>
        <dbReference type="EMBL" id="WNZ27576.1"/>
    </source>
</evidence>
<feature type="transmembrane region" description="Helical" evidence="5">
    <location>
        <begin position="400"/>
        <end position="418"/>
    </location>
</feature>
<dbReference type="RefSeq" id="WP_316435948.1">
    <property type="nucleotide sequence ID" value="NZ_CP053587.1"/>
</dbReference>
<feature type="transmembrane region" description="Helical" evidence="5">
    <location>
        <begin position="60"/>
        <end position="81"/>
    </location>
</feature>
<accession>A0AA96WQQ0</accession>
<proteinExistence type="predicted"/>
<evidence type="ECO:0000256" key="3">
    <source>
        <dbReference type="ARBA" id="ARBA00022989"/>
    </source>
</evidence>
<feature type="transmembrane region" description="Helical" evidence="5">
    <location>
        <begin position="338"/>
        <end position="357"/>
    </location>
</feature>
<sequence length="449" mass="47885">MNKLHSPKLLKYRSLATEAPRRSITLIDAISLIVGLVIGAGIFETPALVAANTGTTNGVLWIWLIGGAVSLLGALCYAELATAYPHVGGNYYYLKRAFGQPLAVLFAWARMTVIQTGSIALLAFVMGDYASQLFPLGPASASIYAAITITLLTLINIIGIHQSKQTQNWLTAANILGLLLVIVLGLALSPAALPSPPAASTTGSWGLALVFVLLSYGGWNEAAYISAEIKTPQRNMVRSLLWGIGIITTLYLLLNLAYLRGLGVGGMAGSPAVAAELLRQVGGEAGATFISLLVVIATVGSINATIITGARSSFALGQDVSLFRFLGTWQPKPSSPTAAYLVQAGIALTLVGLGTYTRQGFETMVDYTAPIFWFFFLFSTLALIVLRFREPFRPRPFRVPLYPLIPLLFCIICGYLLYSSLVYTGIGSIVGVVVVLLGIPLIRQSQNPN</sequence>
<reference evidence="6" key="1">
    <citation type="submission" date="2020-05" db="EMBL/GenBank/DDBJ databases">
        <authorList>
            <person name="Zhu T."/>
            <person name="Keshari N."/>
            <person name="Lu X."/>
        </authorList>
    </citation>
    <scope>NUCLEOTIDE SEQUENCE</scope>
    <source>
        <strain evidence="6">NK1-12</strain>
    </source>
</reference>
<dbReference type="GO" id="GO:0016020">
    <property type="term" value="C:membrane"/>
    <property type="evidence" value="ECO:0007669"/>
    <property type="project" value="UniProtKB-SubCell"/>
</dbReference>
<protein>
    <submittedName>
        <fullName evidence="6">Amino acid permease</fullName>
    </submittedName>
</protein>